<dbReference type="EMBL" id="BARU01018821">
    <property type="protein sequence ID" value="GAH60543.1"/>
    <property type="molecule type" value="Genomic_DNA"/>
</dbReference>
<reference evidence="3" key="1">
    <citation type="journal article" date="2014" name="Front. Microbiol.">
        <title>High frequency of phylogenetically diverse reductive dehalogenase-homologous genes in deep subseafloor sedimentary metagenomes.</title>
        <authorList>
            <person name="Kawai M."/>
            <person name="Futagami T."/>
            <person name="Toyoda A."/>
            <person name="Takaki Y."/>
            <person name="Nishi S."/>
            <person name="Hori S."/>
            <person name="Arai W."/>
            <person name="Tsubouchi T."/>
            <person name="Morono Y."/>
            <person name="Uchiyama I."/>
            <person name="Ito T."/>
            <person name="Fujiyama A."/>
            <person name="Inagaki F."/>
            <person name="Takami H."/>
        </authorList>
    </citation>
    <scope>NUCLEOTIDE SEQUENCE</scope>
    <source>
        <strain evidence="3">Expedition CK06-06</strain>
    </source>
</reference>
<evidence type="ECO:0000259" key="2">
    <source>
        <dbReference type="Pfam" id="PF00892"/>
    </source>
</evidence>
<accession>X1ISP9</accession>
<dbReference type="InterPro" id="IPR037185">
    <property type="entry name" value="EmrE-like"/>
</dbReference>
<dbReference type="GO" id="GO:0016020">
    <property type="term" value="C:membrane"/>
    <property type="evidence" value="ECO:0007669"/>
    <property type="project" value="InterPro"/>
</dbReference>
<feature type="transmembrane region" description="Helical" evidence="1">
    <location>
        <begin position="72"/>
        <end position="94"/>
    </location>
</feature>
<evidence type="ECO:0000313" key="3">
    <source>
        <dbReference type="EMBL" id="GAH60543.1"/>
    </source>
</evidence>
<dbReference type="InterPro" id="IPR000620">
    <property type="entry name" value="EamA_dom"/>
</dbReference>
<dbReference type="SUPFAM" id="SSF103481">
    <property type="entry name" value="Multidrug resistance efflux transporter EmrE"/>
    <property type="match status" value="1"/>
</dbReference>
<keyword evidence="1" id="KW-0812">Transmembrane</keyword>
<comment type="caution">
    <text evidence="3">The sequence shown here is derived from an EMBL/GenBank/DDBJ whole genome shotgun (WGS) entry which is preliminary data.</text>
</comment>
<dbReference type="AlphaFoldDB" id="X1ISP9"/>
<feature type="domain" description="EamA" evidence="2">
    <location>
        <begin position="17"/>
        <end position="131"/>
    </location>
</feature>
<organism evidence="3">
    <name type="scientific">marine sediment metagenome</name>
    <dbReference type="NCBI Taxonomy" id="412755"/>
    <lineage>
        <taxon>unclassified sequences</taxon>
        <taxon>metagenomes</taxon>
        <taxon>ecological metagenomes</taxon>
    </lineage>
</organism>
<keyword evidence="1" id="KW-1133">Transmembrane helix</keyword>
<feature type="transmembrane region" description="Helical" evidence="1">
    <location>
        <begin position="12"/>
        <end position="30"/>
    </location>
</feature>
<keyword evidence="1" id="KW-0472">Membrane</keyword>
<evidence type="ECO:0000256" key="1">
    <source>
        <dbReference type="SAM" id="Phobius"/>
    </source>
</evidence>
<name>X1ISP9_9ZZZZ</name>
<sequence length="156" mass="16944">MPSAQGAQFLSLFYLPAVSTSLLLSFTTILGRHINRNGELDLMVVTAVSMGIGSVALLVTGIIVQGVPRLTLINWLIIFWLEVVNSAFAFALWNRTLQRPTAIQSSIINNTMLFQIAILAWIFLKERLTLAGIDWHGAGGTGSTDRADSPTASEDL</sequence>
<gene>
    <name evidence="3" type="ORF">S03H2_31072</name>
</gene>
<feature type="transmembrane region" description="Helical" evidence="1">
    <location>
        <begin position="42"/>
        <end position="66"/>
    </location>
</feature>
<proteinExistence type="predicted"/>
<protein>
    <recommendedName>
        <fullName evidence="2">EamA domain-containing protein</fullName>
    </recommendedName>
</protein>
<feature type="non-terminal residue" evidence="3">
    <location>
        <position position="156"/>
    </location>
</feature>
<dbReference type="Pfam" id="PF00892">
    <property type="entry name" value="EamA"/>
    <property type="match status" value="1"/>
</dbReference>
<feature type="transmembrane region" description="Helical" evidence="1">
    <location>
        <begin position="106"/>
        <end position="124"/>
    </location>
</feature>